<dbReference type="EMBL" id="VTDN01000007">
    <property type="protein sequence ID" value="MEB5477313.1"/>
    <property type="molecule type" value="Genomic_DNA"/>
</dbReference>
<dbReference type="RefSeq" id="WP_277095498.1">
    <property type="nucleotide sequence ID" value="NZ_VTDN01000007.1"/>
</dbReference>
<organism evidence="1 2">
    <name type="scientific">Acinetobacter pollinis</name>
    <dbReference type="NCBI Taxonomy" id="2605270"/>
    <lineage>
        <taxon>Bacteria</taxon>
        <taxon>Pseudomonadati</taxon>
        <taxon>Pseudomonadota</taxon>
        <taxon>Gammaproteobacteria</taxon>
        <taxon>Moraxellales</taxon>
        <taxon>Moraxellaceae</taxon>
        <taxon>Acinetobacter</taxon>
    </lineage>
</organism>
<keyword evidence="2" id="KW-1185">Reference proteome</keyword>
<dbReference type="Proteomes" id="UP001339883">
    <property type="component" value="Unassembled WGS sequence"/>
</dbReference>
<protein>
    <submittedName>
        <fullName evidence="1">Type VI secretion system baseplate subunit TssG</fullName>
    </submittedName>
</protein>
<dbReference type="PANTHER" id="PTHR35564">
    <property type="match status" value="1"/>
</dbReference>
<proteinExistence type="predicted"/>
<evidence type="ECO:0000313" key="2">
    <source>
        <dbReference type="Proteomes" id="UP001339883"/>
    </source>
</evidence>
<gene>
    <name evidence="1" type="primary">tssG</name>
    <name evidence="1" type="ORF">I2F25_09705</name>
</gene>
<dbReference type="InterPro" id="IPR010732">
    <property type="entry name" value="T6SS_TssG-like"/>
</dbReference>
<accession>A0ABU6DTZ7</accession>
<dbReference type="Pfam" id="PF06996">
    <property type="entry name" value="T6SS_TssG"/>
    <property type="match status" value="1"/>
</dbReference>
<dbReference type="PANTHER" id="PTHR35564:SF4">
    <property type="entry name" value="CYTOPLASMIC PROTEIN"/>
    <property type="match status" value="1"/>
</dbReference>
<sequence>MHTERWWQESSVIDELFHHSTSFELIQSVRLMRNTPYVKQHRFWADAFQFESSLNLKFPTSEIESLKISDSKIELINLMVGLTGIQGAFPYVYTNKIRQAPRAYRNEAQKFIGLFNHKLVSQYIDASLAYNLPIKYEINEENHYLDIVHALNGYTVKDEDKKTQFEHYFAEFSGLMQGQNNNSHALNKVLKAIFHPSIDVKEFVEEQFQLEKDQRTILSSKNSHMQLGVNTFCGEYITQIGDKVEITIGPLSYEDYLDYLPSKAQSLKLKSILQQWCSPTLKVDLRLILDQQSIKPLQLNMTDSIGLGWGASLMADHFSDNEETCYTLLGDVEC</sequence>
<evidence type="ECO:0000313" key="1">
    <source>
        <dbReference type="EMBL" id="MEB5477313.1"/>
    </source>
</evidence>
<comment type="caution">
    <text evidence="1">The sequence shown here is derived from an EMBL/GenBank/DDBJ whole genome shotgun (WGS) entry which is preliminary data.</text>
</comment>
<dbReference type="NCBIfam" id="TIGR03347">
    <property type="entry name" value="VI_chp_1"/>
    <property type="match status" value="1"/>
</dbReference>
<reference evidence="1 2" key="1">
    <citation type="submission" date="2019-08" db="EMBL/GenBank/DDBJ databases">
        <title>Five species of Acinetobacter isolated from floral nectar and animal pollinators.</title>
        <authorList>
            <person name="Hendry T.A."/>
        </authorList>
    </citation>
    <scope>NUCLEOTIDE SEQUENCE [LARGE SCALE GENOMIC DNA]</scope>
    <source>
        <strain evidence="1 2">MD18.27</strain>
    </source>
</reference>
<name>A0ABU6DTZ7_9GAMM</name>